<sequence>MESARLSRPAEERGNSVTARVSWVVFVCFRACGGGGGLWGPADGMMLGSQYVAADGPAWASPRSLGSRFGVQAGLCLRDPPPLSRSGPTGPGPTCALFCKRSLRVAF</sequence>
<dbReference type="EMBL" id="JAJFAZ020000005">
    <property type="protein sequence ID" value="KAI5328563.1"/>
    <property type="molecule type" value="Genomic_DNA"/>
</dbReference>
<gene>
    <name evidence="1" type="ORF">L3X38_027960</name>
</gene>
<evidence type="ECO:0000313" key="2">
    <source>
        <dbReference type="Proteomes" id="UP001054821"/>
    </source>
</evidence>
<organism evidence="1 2">
    <name type="scientific">Prunus dulcis</name>
    <name type="common">Almond</name>
    <name type="synonym">Amygdalus dulcis</name>
    <dbReference type="NCBI Taxonomy" id="3755"/>
    <lineage>
        <taxon>Eukaryota</taxon>
        <taxon>Viridiplantae</taxon>
        <taxon>Streptophyta</taxon>
        <taxon>Embryophyta</taxon>
        <taxon>Tracheophyta</taxon>
        <taxon>Spermatophyta</taxon>
        <taxon>Magnoliopsida</taxon>
        <taxon>eudicotyledons</taxon>
        <taxon>Gunneridae</taxon>
        <taxon>Pentapetalae</taxon>
        <taxon>rosids</taxon>
        <taxon>fabids</taxon>
        <taxon>Rosales</taxon>
        <taxon>Rosaceae</taxon>
        <taxon>Amygdaloideae</taxon>
        <taxon>Amygdaleae</taxon>
        <taxon>Prunus</taxon>
    </lineage>
</organism>
<reference evidence="1 2" key="1">
    <citation type="journal article" date="2022" name="G3 (Bethesda)">
        <title>Whole-genome sequence and methylome profiling of the almond [Prunus dulcis (Mill.) D.A. Webb] cultivar 'Nonpareil'.</title>
        <authorList>
            <person name="D'Amico-Willman K.M."/>
            <person name="Ouma W.Z."/>
            <person name="Meulia T."/>
            <person name="Sideli G.M."/>
            <person name="Gradziel T.M."/>
            <person name="Fresnedo-Ramirez J."/>
        </authorList>
    </citation>
    <scope>NUCLEOTIDE SEQUENCE [LARGE SCALE GENOMIC DNA]</scope>
    <source>
        <strain evidence="1">Clone GOH B32 T37-40</strain>
    </source>
</reference>
<proteinExistence type="predicted"/>
<keyword evidence="2" id="KW-1185">Reference proteome</keyword>
<dbReference type="AlphaFoldDB" id="A0AAD4VP12"/>
<name>A0AAD4VP12_PRUDU</name>
<protein>
    <submittedName>
        <fullName evidence="1">Uncharacterized protein</fullName>
    </submittedName>
</protein>
<accession>A0AAD4VP12</accession>
<evidence type="ECO:0000313" key="1">
    <source>
        <dbReference type="EMBL" id="KAI5328563.1"/>
    </source>
</evidence>
<comment type="caution">
    <text evidence="1">The sequence shown here is derived from an EMBL/GenBank/DDBJ whole genome shotgun (WGS) entry which is preliminary data.</text>
</comment>
<dbReference type="Proteomes" id="UP001054821">
    <property type="component" value="Chromosome 5"/>
</dbReference>